<evidence type="ECO:0000256" key="1">
    <source>
        <dbReference type="SAM" id="MobiDB-lite"/>
    </source>
</evidence>
<accession>A0A1R3KME0</accession>
<reference evidence="3" key="1">
    <citation type="submission" date="2013-09" db="EMBL/GenBank/DDBJ databases">
        <title>Corchorus olitorius genome sequencing.</title>
        <authorList>
            <person name="Alam M."/>
            <person name="Haque M.S."/>
            <person name="Islam M.S."/>
            <person name="Emdad E.M."/>
            <person name="Islam M.M."/>
            <person name="Ahmed B."/>
            <person name="Halim A."/>
            <person name="Hossen Q.M.M."/>
            <person name="Hossain M.Z."/>
            <person name="Ahmed R."/>
            <person name="Khan M.M."/>
            <person name="Islam R."/>
            <person name="Rashid M.M."/>
            <person name="Khan S.A."/>
            <person name="Rahman M.S."/>
            <person name="Alam M."/>
            <person name="Yahiya A.S."/>
            <person name="Khan M.S."/>
            <person name="Azam M.S."/>
            <person name="Haque T."/>
            <person name="Lashkar M.Z.H."/>
            <person name="Akhand A.I."/>
            <person name="Morshed G."/>
            <person name="Roy S."/>
            <person name="Uddin K.S."/>
            <person name="Rabeya T."/>
            <person name="Hossain A.S."/>
            <person name="Chowdhury A."/>
            <person name="Snigdha A.R."/>
            <person name="Mortoza M.S."/>
            <person name="Matin S.A."/>
            <person name="Hoque S.M.E."/>
            <person name="Islam M.K."/>
            <person name="Roy D.K."/>
            <person name="Haider R."/>
            <person name="Moosa M.M."/>
            <person name="Elias S.M."/>
            <person name="Hasan A.M."/>
            <person name="Jahan S."/>
            <person name="Shafiuddin M."/>
            <person name="Mahmood N."/>
            <person name="Shommy N.S."/>
        </authorList>
    </citation>
    <scope>NUCLEOTIDE SEQUENCE [LARGE SCALE GENOMIC DNA]</scope>
    <source>
        <strain evidence="3">cv. O-4</strain>
    </source>
</reference>
<gene>
    <name evidence="2" type="ORF">COLO4_06651</name>
</gene>
<feature type="region of interest" description="Disordered" evidence="1">
    <location>
        <begin position="1"/>
        <end position="24"/>
    </location>
</feature>
<protein>
    <submittedName>
        <fullName evidence="2">Prolycopene isomerase, chloroplastic-like protein</fullName>
    </submittedName>
</protein>
<dbReference type="AlphaFoldDB" id="A0A1R3KME0"/>
<dbReference type="GO" id="GO:0016853">
    <property type="term" value="F:isomerase activity"/>
    <property type="evidence" value="ECO:0007669"/>
    <property type="project" value="UniProtKB-KW"/>
</dbReference>
<keyword evidence="3" id="KW-1185">Reference proteome</keyword>
<dbReference type="EMBL" id="AWUE01012831">
    <property type="protein sequence ID" value="OMP08241.1"/>
    <property type="molecule type" value="Genomic_DNA"/>
</dbReference>
<comment type="caution">
    <text evidence="2">The sequence shown here is derived from an EMBL/GenBank/DDBJ whole genome shotgun (WGS) entry which is preliminary data.</text>
</comment>
<organism evidence="2 3">
    <name type="scientific">Corchorus olitorius</name>
    <dbReference type="NCBI Taxonomy" id="93759"/>
    <lineage>
        <taxon>Eukaryota</taxon>
        <taxon>Viridiplantae</taxon>
        <taxon>Streptophyta</taxon>
        <taxon>Embryophyta</taxon>
        <taxon>Tracheophyta</taxon>
        <taxon>Spermatophyta</taxon>
        <taxon>Magnoliopsida</taxon>
        <taxon>eudicotyledons</taxon>
        <taxon>Gunneridae</taxon>
        <taxon>Pentapetalae</taxon>
        <taxon>rosids</taxon>
        <taxon>malvids</taxon>
        <taxon>Malvales</taxon>
        <taxon>Malvaceae</taxon>
        <taxon>Grewioideae</taxon>
        <taxon>Apeibeae</taxon>
        <taxon>Corchorus</taxon>
    </lineage>
</organism>
<evidence type="ECO:0000313" key="2">
    <source>
        <dbReference type="EMBL" id="OMP08241.1"/>
    </source>
</evidence>
<dbReference type="Proteomes" id="UP000187203">
    <property type="component" value="Unassembled WGS sequence"/>
</dbReference>
<name>A0A1R3KME0_9ROSI</name>
<proteinExistence type="predicted"/>
<sequence length="66" mass="8265">MGLPHMRETEDQRETKREFFGDERESERENIRELFFSVFDGLEKKSGEVKKMRMWRSELYWVSHHW</sequence>
<evidence type="ECO:0000313" key="3">
    <source>
        <dbReference type="Proteomes" id="UP000187203"/>
    </source>
</evidence>
<keyword evidence="2" id="KW-0413">Isomerase</keyword>